<dbReference type="EMBL" id="JAYWIO010000006">
    <property type="protein sequence ID" value="KAK7257554.1"/>
    <property type="molecule type" value="Genomic_DNA"/>
</dbReference>
<name>A0AAN9EI68_CROPI</name>
<sequence length="168" mass="18382">MSFPILLLTISIMVSQSNGDQVAKPNQNQTTTLVFYLQDSTSGPNATVAAVIGVNKKVLSYTTFGTIFVVDDPLHISPSISSKQVGRAQGLLTASAFDGSNVHVVLSVVFNNLQYGGSTIEIQGISRQREHYREVALYPGLENFVTLGDLLHWRLFFMMLLLLTLSFA</sequence>
<dbReference type="InterPro" id="IPR004265">
    <property type="entry name" value="Dirigent"/>
</dbReference>
<comment type="subcellular location">
    <subcellularLocation>
        <location evidence="1">Secreted</location>
        <location evidence="1">Extracellular space</location>
        <location evidence="1">Apoplast</location>
    </subcellularLocation>
</comment>
<keyword evidence="1" id="KW-0052">Apoplast</keyword>
<dbReference type="PANTHER" id="PTHR21495">
    <property type="entry name" value="NUCLEOPORIN-RELATED"/>
    <property type="match status" value="1"/>
</dbReference>
<comment type="similarity">
    <text evidence="1">Belongs to the plant dirigent protein family.</text>
</comment>
<gene>
    <name evidence="2" type="ORF">RIF29_31604</name>
</gene>
<comment type="function">
    <text evidence="1">Dirigent proteins impart stereoselectivity on the phenoxy radical-coupling reaction, yielding optically active lignans from two molecules of coniferyl alcohol in the biosynthesis of lignans, flavonolignans, and alkaloids and thus plays a central role in plant secondary metabolism.</text>
</comment>
<dbReference type="GO" id="GO:0048046">
    <property type="term" value="C:apoplast"/>
    <property type="evidence" value="ECO:0007669"/>
    <property type="project" value="UniProtKB-SubCell"/>
</dbReference>
<dbReference type="Proteomes" id="UP001372338">
    <property type="component" value="Unassembled WGS sequence"/>
</dbReference>
<keyword evidence="1" id="KW-0964">Secreted</keyword>
<feature type="chain" id="PRO_5042672079" description="Dirigent protein" evidence="1">
    <location>
        <begin position="20"/>
        <end position="168"/>
    </location>
</feature>
<comment type="caution">
    <text evidence="2">The sequence shown here is derived from an EMBL/GenBank/DDBJ whole genome shotgun (WGS) entry which is preliminary data.</text>
</comment>
<reference evidence="2 3" key="1">
    <citation type="submission" date="2024-01" db="EMBL/GenBank/DDBJ databases">
        <title>The genomes of 5 underutilized Papilionoideae crops provide insights into root nodulation and disease resistanc.</title>
        <authorList>
            <person name="Yuan L."/>
        </authorList>
    </citation>
    <scope>NUCLEOTIDE SEQUENCE [LARGE SCALE GENOMIC DNA]</scope>
    <source>
        <strain evidence="2">ZHUSHIDOU_FW_LH</strain>
        <tissue evidence="2">Leaf</tissue>
    </source>
</reference>
<protein>
    <recommendedName>
        <fullName evidence="1">Dirigent protein</fullName>
    </recommendedName>
</protein>
<proteinExistence type="inferred from homology"/>
<accession>A0AAN9EI68</accession>
<organism evidence="2 3">
    <name type="scientific">Crotalaria pallida</name>
    <name type="common">Smooth rattlebox</name>
    <name type="synonym">Crotalaria striata</name>
    <dbReference type="NCBI Taxonomy" id="3830"/>
    <lineage>
        <taxon>Eukaryota</taxon>
        <taxon>Viridiplantae</taxon>
        <taxon>Streptophyta</taxon>
        <taxon>Embryophyta</taxon>
        <taxon>Tracheophyta</taxon>
        <taxon>Spermatophyta</taxon>
        <taxon>Magnoliopsida</taxon>
        <taxon>eudicotyledons</taxon>
        <taxon>Gunneridae</taxon>
        <taxon>Pentapetalae</taxon>
        <taxon>rosids</taxon>
        <taxon>fabids</taxon>
        <taxon>Fabales</taxon>
        <taxon>Fabaceae</taxon>
        <taxon>Papilionoideae</taxon>
        <taxon>50 kb inversion clade</taxon>
        <taxon>genistoids sensu lato</taxon>
        <taxon>core genistoids</taxon>
        <taxon>Crotalarieae</taxon>
        <taxon>Crotalaria</taxon>
    </lineage>
</organism>
<evidence type="ECO:0000313" key="3">
    <source>
        <dbReference type="Proteomes" id="UP001372338"/>
    </source>
</evidence>
<dbReference type="AlphaFoldDB" id="A0AAN9EI68"/>
<keyword evidence="3" id="KW-1185">Reference proteome</keyword>
<dbReference type="Pfam" id="PF03018">
    <property type="entry name" value="Dirigent"/>
    <property type="match status" value="1"/>
</dbReference>
<feature type="signal peptide" evidence="1">
    <location>
        <begin position="1"/>
        <end position="19"/>
    </location>
</feature>
<comment type="subunit">
    <text evidence="1">Homodimer.</text>
</comment>
<keyword evidence="1" id="KW-0732">Signal</keyword>
<evidence type="ECO:0000313" key="2">
    <source>
        <dbReference type="EMBL" id="KAK7257554.1"/>
    </source>
</evidence>
<evidence type="ECO:0000256" key="1">
    <source>
        <dbReference type="RuleBase" id="RU363099"/>
    </source>
</evidence>